<keyword evidence="4 6" id="KW-0289">Folate biosynthesis</keyword>
<evidence type="ECO:0000313" key="8">
    <source>
        <dbReference type="EMBL" id="AHF01814.1"/>
    </source>
</evidence>
<dbReference type="EMBL" id="CP007030">
    <property type="protein sequence ID" value="AHF01814.1"/>
    <property type="molecule type" value="Genomic_DNA"/>
</dbReference>
<dbReference type="SUPFAM" id="SSF55620">
    <property type="entry name" value="Tetrahydrobiopterin biosynthesis enzymes-like"/>
    <property type="match status" value="1"/>
</dbReference>
<dbReference type="Gene3D" id="3.30.1130.10">
    <property type="match status" value="1"/>
</dbReference>
<comment type="similarity">
    <text evidence="3 6">Belongs to the DHNA family.</text>
</comment>
<dbReference type="NCBIfam" id="TIGR00526">
    <property type="entry name" value="folB_dom"/>
    <property type="match status" value="1"/>
</dbReference>
<dbReference type="AlphaFoldDB" id="W0DXV4"/>
<accession>W0DXV4</accession>
<evidence type="ECO:0000313" key="9">
    <source>
        <dbReference type="Proteomes" id="UP000005380"/>
    </source>
</evidence>
<dbReference type="GO" id="GO:0046654">
    <property type="term" value="P:tetrahydrofolate biosynthetic process"/>
    <property type="evidence" value="ECO:0007669"/>
    <property type="project" value="UniProtKB-UniRule"/>
</dbReference>
<evidence type="ECO:0000256" key="6">
    <source>
        <dbReference type="RuleBase" id="RU362079"/>
    </source>
</evidence>
<dbReference type="HOGENOM" id="CLU_112632_0_2_6"/>
<keyword evidence="9" id="KW-1185">Reference proteome</keyword>
<comment type="function">
    <text evidence="6">Catalyzes the conversion of 7,8-dihydroneopterin to 6-hydroxymethyl-7,8-dihydropterin.</text>
</comment>
<proteinExistence type="inferred from homology"/>
<evidence type="ECO:0000259" key="7">
    <source>
        <dbReference type="SMART" id="SM00905"/>
    </source>
</evidence>
<protein>
    <recommendedName>
        <fullName evidence="6">7,8-dihydroneopterin aldolase</fullName>
        <ecNumber evidence="6">4.1.2.25</ecNumber>
    </recommendedName>
</protein>
<comment type="pathway">
    <text evidence="2 6">Cofactor biosynthesis; tetrahydrofolate biosynthesis; 2-amino-4-hydroxy-6-hydroxymethyl-7,8-dihydropteridine diphosphate from 7,8-dihydroneopterin triphosphate: step 3/4.</text>
</comment>
<dbReference type="EC" id="4.1.2.25" evidence="6"/>
<gene>
    <name evidence="8" type="ORF">THIAE_08640</name>
</gene>
<dbReference type="GO" id="GO:0046656">
    <property type="term" value="P:folic acid biosynthetic process"/>
    <property type="evidence" value="ECO:0007669"/>
    <property type="project" value="UniProtKB-UniRule"/>
</dbReference>
<dbReference type="InParanoid" id="W0DXV4"/>
<reference evidence="8 9" key="1">
    <citation type="submission" date="2013-12" db="EMBL/GenBank/DDBJ databases">
        <authorList>
            <consortium name="DOE Joint Genome Institute"/>
            <person name="Kappler U."/>
            <person name="Huntemann M."/>
            <person name="Han J."/>
            <person name="Chen A."/>
            <person name="Kyrpides N."/>
            <person name="Mavromatis K."/>
            <person name="Markowitz V."/>
            <person name="Palaniappan K."/>
            <person name="Ivanova N."/>
            <person name="Schaumberg A."/>
            <person name="Pati A."/>
            <person name="Liolios K."/>
            <person name="Nordberg H.P."/>
            <person name="Cantor M.N."/>
            <person name="Hua S.X."/>
            <person name="Woyke T."/>
        </authorList>
    </citation>
    <scope>NUCLEOTIDE SEQUENCE [LARGE SCALE GENOMIC DNA]</scope>
    <source>
        <strain evidence="9">AL2</strain>
    </source>
</reference>
<dbReference type="eggNOG" id="COG1539">
    <property type="taxonomic scope" value="Bacteria"/>
</dbReference>
<dbReference type="SMART" id="SM00905">
    <property type="entry name" value="FolB"/>
    <property type="match status" value="1"/>
</dbReference>
<name>W0DXV4_9GAMM</name>
<dbReference type="InterPro" id="IPR043133">
    <property type="entry name" value="GTP-CH-I_C/QueF"/>
</dbReference>
<sequence length="125" mass="14078">MNRSSPPSDFIFIDNLRINTLIGIHAWEQVQPQPLVFSLKLYCDFTPVFNSAQLEDSIDYAAVASTIELHCQAKAHRLIETLAHDILTRLLNDFPLIQGIELTLAKPHAVAASQQVGLQVTRWRT</sequence>
<evidence type="ECO:0000256" key="3">
    <source>
        <dbReference type="ARBA" id="ARBA00005708"/>
    </source>
</evidence>
<dbReference type="GO" id="GO:0004150">
    <property type="term" value="F:dihydroneopterin aldolase activity"/>
    <property type="evidence" value="ECO:0007669"/>
    <property type="project" value="UniProtKB-UniRule"/>
</dbReference>
<evidence type="ECO:0000256" key="2">
    <source>
        <dbReference type="ARBA" id="ARBA00005013"/>
    </source>
</evidence>
<dbReference type="NCBIfam" id="TIGR00525">
    <property type="entry name" value="folB"/>
    <property type="match status" value="1"/>
</dbReference>
<dbReference type="InterPro" id="IPR006156">
    <property type="entry name" value="Dihydroneopterin_aldolase"/>
</dbReference>
<comment type="catalytic activity">
    <reaction evidence="1 6">
        <text>7,8-dihydroneopterin = 6-hydroxymethyl-7,8-dihydropterin + glycolaldehyde</text>
        <dbReference type="Rhea" id="RHEA:10540"/>
        <dbReference type="ChEBI" id="CHEBI:17001"/>
        <dbReference type="ChEBI" id="CHEBI:17071"/>
        <dbReference type="ChEBI" id="CHEBI:44841"/>
        <dbReference type="EC" id="4.1.2.25"/>
    </reaction>
</comment>
<dbReference type="InterPro" id="IPR006157">
    <property type="entry name" value="FolB_dom"/>
</dbReference>
<dbReference type="KEGG" id="tao:THIAE_08640"/>
<dbReference type="PANTHER" id="PTHR42844">
    <property type="entry name" value="DIHYDRONEOPTERIN ALDOLASE 1-RELATED"/>
    <property type="match status" value="1"/>
</dbReference>
<evidence type="ECO:0000256" key="1">
    <source>
        <dbReference type="ARBA" id="ARBA00001353"/>
    </source>
</evidence>
<dbReference type="GO" id="GO:0005737">
    <property type="term" value="C:cytoplasm"/>
    <property type="evidence" value="ECO:0007669"/>
    <property type="project" value="TreeGrafter"/>
</dbReference>
<keyword evidence="5 6" id="KW-0456">Lyase</keyword>
<feature type="domain" description="Dihydroneopterin aldolase/epimerase" evidence="7">
    <location>
        <begin position="11"/>
        <end position="122"/>
    </location>
</feature>
<evidence type="ECO:0000256" key="5">
    <source>
        <dbReference type="ARBA" id="ARBA00023239"/>
    </source>
</evidence>
<dbReference type="STRING" id="717772.THIAE_08640"/>
<dbReference type="Proteomes" id="UP000005380">
    <property type="component" value="Chromosome"/>
</dbReference>
<dbReference type="PANTHER" id="PTHR42844:SF1">
    <property type="entry name" value="DIHYDRONEOPTERIN ALDOLASE 1-RELATED"/>
    <property type="match status" value="1"/>
</dbReference>
<organism evidence="8 9">
    <name type="scientific">Thiomicrospira aerophila AL3</name>
    <dbReference type="NCBI Taxonomy" id="717772"/>
    <lineage>
        <taxon>Bacteria</taxon>
        <taxon>Pseudomonadati</taxon>
        <taxon>Pseudomonadota</taxon>
        <taxon>Gammaproteobacteria</taxon>
        <taxon>Thiotrichales</taxon>
        <taxon>Piscirickettsiaceae</taxon>
        <taxon>Thiomicrospira</taxon>
    </lineage>
</organism>
<dbReference type="UniPathway" id="UPA00077">
    <property type="reaction ID" value="UER00154"/>
</dbReference>
<dbReference type="OrthoDB" id="9810587at2"/>
<dbReference type="Pfam" id="PF02152">
    <property type="entry name" value="FolB"/>
    <property type="match status" value="1"/>
</dbReference>
<dbReference type="FunCoup" id="W0DXV4">
    <property type="interactions" value="353"/>
</dbReference>
<evidence type="ECO:0000256" key="4">
    <source>
        <dbReference type="ARBA" id="ARBA00022909"/>
    </source>
</evidence>